<name>A0A8J2YS41_9PROT</name>
<proteinExistence type="predicted"/>
<sequence length="84" mass="9357">MAATWFRRKRFGYGATPASWQGWLATAVLILLVAVPYSVYVALVGQEAAAPVRIGVDVALIAGYVLLAHRKTEGGWRWQWGQRR</sequence>
<organism evidence="2 3">
    <name type="scientific">Aliidongia dinghuensis</name>
    <dbReference type="NCBI Taxonomy" id="1867774"/>
    <lineage>
        <taxon>Bacteria</taxon>
        <taxon>Pseudomonadati</taxon>
        <taxon>Pseudomonadota</taxon>
        <taxon>Alphaproteobacteria</taxon>
        <taxon>Rhodospirillales</taxon>
        <taxon>Dongiaceae</taxon>
        <taxon>Aliidongia</taxon>
    </lineage>
</organism>
<keyword evidence="1" id="KW-0472">Membrane</keyword>
<protein>
    <submittedName>
        <fullName evidence="2">Uncharacterized protein</fullName>
    </submittedName>
</protein>
<gene>
    <name evidence="2" type="ORF">GCM10011611_17300</name>
</gene>
<reference evidence="2" key="2">
    <citation type="submission" date="2020-09" db="EMBL/GenBank/DDBJ databases">
        <authorList>
            <person name="Sun Q."/>
            <person name="Zhou Y."/>
        </authorList>
    </citation>
    <scope>NUCLEOTIDE SEQUENCE</scope>
    <source>
        <strain evidence="2">CGMCC 1.15725</strain>
    </source>
</reference>
<reference evidence="2" key="1">
    <citation type="journal article" date="2014" name="Int. J. Syst. Evol. Microbiol.">
        <title>Complete genome sequence of Corynebacterium casei LMG S-19264T (=DSM 44701T), isolated from a smear-ripened cheese.</title>
        <authorList>
            <consortium name="US DOE Joint Genome Institute (JGI-PGF)"/>
            <person name="Walter F."/>
            <person name="Albersmeier A."/>
            <person name="Kalinowski J."/>
            <person name="Ruckert C."/>
        </authorList>
    </citation>
    <scope>NUCLEOTIDE SEQUENCE</scope>
    <source>
        <strain evidence="2">CGMCC 1.15725</strain>
    </source>
</reference>
<feature type="transmembrane region" description="Helical" evidence="1">
    <location>
        <begin position="20"/>
        <end position="42"/>
    </location>
</feature>
<keyword evidence="3" id="KW-1185">Reference proteome</keyword>
<evidence type="ECO:0000313" key="3">
    <source>
        <dbReference type="Proteomes" id="UP000646365"/>
    </source>
</evidence>
<keyword evidence="1" id="KW-0812">Transmembrane</keyword>
<comment type="caution">
    <text evidence="2">The sequence shown here is derived from an EMBL/GenBank/DDBJ whole genome shotgun (WGS) entry which is preliminary data.</text>
</comment>
<dbReference type="EMBL" id="BMJQ01000004">
    <property type="protein sequence ID" value="GGF12198.1"/>
    <property type="molecule type" value="Genomic_DNA"/>
</dbReference>
<dbReference type="Proteomes" id="UP000646365">
    <property type="component" value="Unassembled WGS sequence"/>
</dbReference>
<evidence type="ECO:0000313" key="2">
    <source>
        <dbReference type="EMBL" id="GGF12198.1"/>
    </source>
</evidence>
<dbReference type="RefSeq" id="WP_189044689.1">
    <property type="nucleotide sequence ID" value="NZ_BMJQ01000004.1"/>
</dbReference>
<dbReference type="AlphaFoldDB" id="A0A8J2YS41"/>
<evidence type="ECO:0000256" key="1">
    <source>
        <dbReference type="SAM" id="Phobius"/>
    </source>
</evidence>
<accession>A0A8J2YS41</accession>
<feature type="transmembrane region" description="Helical" evidence="1">
    <location>
        <begin position="48"/>
        <end position="67"/>
    </location>
</feature>
<keyword evidence="1" id="KW-1133">Transmembrane helix</keyword>